<dbReference type="SMART" id="SM00867">
    <property type="entry name" value="YceI"/>
    <property type="match status" value="1"/>
</dbReference>
<dbReference type="Gene3D" id="2.40.128.110">
    <property type="entry name" value="Lipid/polyisoprenoid-binding, YceI-like"/>
    <property type="match status" value="1"/>
</dbReference>
<protein>
    <recommendedName>
        <fullName evidence="2">Lipid/polyisoprenoid-binding YceI-like domain-containing protein</fullName>
    </recommendedName>
</protein>
<proteinExistence type="predicted"/>
<sequence>EARQGQAGTVTAPTPVSAPTTAPAPAALTVTVAAATPAATAVPTSPPAAAGGGASATVAPVATAAPAPAPAGAAPTTGASAASAQPALASGAGAQRYAIVPETSKATYRVGEIFFNQGNRYNVAIGTTNAISGDLYIDRTRPSASRIDPITVDISQLASDSGRRDGAIRREWLESSKFPNATFTTKRLEGLPDGYTEGQELRFKIVGDMAIRTVTKELTFDAVGKLQGDTFTGTATTGFNMTDFGFDPPDIFGTLKAENAVALELTIEAKRAP</sequence>
<evidence type="ECO:0000259" key="2">
    <source>
        <dbReference type="SMART" id="SM00867"/>
    </source>
</evidence>
<dbReference type="PANTHER" id="PTHR34406">
    <property type="entry name" value="PROTEIN YCEI"/>
    <property type="match status" value="1"/>
</dbReference>
<evidence type="ECO:0000256" key="1">
    <source>
        <dbReference type="SAM" id="MobiDB-lite"/>
    </source>
</evidence>
<name>A0A6J4VXF1_9BACT</name>
<feature type="domain" description="Lipid/polyisoprenoid-binding YceI-like" evidence="2">
    <location>
        <begin position="96"/>
        <end position="270"/>
    </location>
</feature>
<organism evidence="3">
    <name type="scientific">uncultured Thermomicrobiales bacterium</name>
    <dbReference type="NCBI Taxonomy" id="1645740"/>
    <lineage>
        <taxon>Bacteria</taxon>
        <taxon>Pseudomonadati</taxon>
        <taxon>Thermomicrobiota</taxon>
        <taxon>Thermomicrobia</taxon>
        <taxon>Thermomicrobiales</taxon>
        <taxon>environmental samples</taxon>
    </lineage>
</organism>
<feature type="non-terminal residue" evidence="3">
    <location>
        <position position="1"/>
    </location>
</feature>
<reference evidence="3" key="1">
    <citation type="submission" date="2020-02" db="EMBL/GenBank/DDBJ databases">
        <authorList>
            <person name="Meier V. D."/>
        </authorList>
    </citation>
    <scope>NUCLEOTIDE SEQUENCE</scope>
    <source>
        <strain evidence="3">AVDCRST_MAG88</strain>
    </source>
</reference>
<feature type="compositionally biased region" description="Low complexity" evidence="1">
    <location>
        <begin position="7"/>
        <end position="22"/>
    </location>
</feature>
<gene>
    <name evidence="3" type="ORF">AVDCRST_MAG88-4375</name>
</gene>
<accession>A0A6J4VXF1</accession>
<dbReference type="Pfam" id="PF04264">
    <property type="entry name" value="YceI"/>
    <property type="match status" value="1"/>
</dbReference>
<dbReference type="AlphaFoldDB" id="A0A6J4VXF1"/>
<evidence type="ECO:0000313" key="3">
    <source>
        <dbReference type="EMBL" id="CAA9588360.1"/>
    </source>
</evidence>
<dbReference type="InterPro" id="IPR007372">
    <property type="entry name" value="Lipid/polyisoprenoid-bd_YceI"/>
</dbReference>
<dbReference type="EMBL" id="CADCWM010001102">
    <property type="protein sequence ID" value="CAA9588360.1"/>
    <property type="molecule type" value="Genomic_DNA"/>
</dbReference>
<dbReference type="InterPro" id="IPR036761">
    <property type="entry name" value="TTHA0802/YceI-like_sf"/>
</dbReference>
<feature type="region of interest" description="Disordered" evidence="1">
    <location>
        <begin position="1"/>
        <end position="22"/>
    </location>
</feature>
<dbReference type="SUPFAM" id="SSF101874">
    <property type="entry name" value="YceI-like"/>
    <property type="match status" value="1"/>
</dbReference>
<dbReference type="PANTHER" id="PTHR34406:SF1">
    <property type="entry name" value="PROTEIN YCEI"/>
    <property type="match status" value="1"/>
</dbReference>